<evidence type="ECO:0000313" key="3">
    <source>
        <dbReference type="EMBL" id="PPQ29296.1"/>
    </source>
</evidence>
<dbReference type="AlphaFoldDB" id="A0A2S6N3W4"/>
<feature type="region of interest" description="Disordered" evidence="1">
    <location>
        <begin position="78"/>
        <end position="103"/>
    </location>
</feature>
<name>A0A2S6N3W4_9HYPH</name>
<dbReference type="Proteomes" id="UP000239089">
    <property type="component" value="Unassembled WGS sequence"/>
</dbReference>
<protein>
    <recommendedName>
        <fullName evidence="2">DUF2383 domain-containing protein</fullName>
    </recommendedName>
</protein>
<evidence type="ECO:0000259" key="2">
    <source>
        <dbReference type="Pfam" id="PF09537"/>
    </source>
</evidence>
<dbReference type="InterPro" id="IPR012347">
    <property type="entry name" value="Ferritin-like"/>
</dbReference>
<proteinExistence type="predicted"/>
<accession>A0A2S6N3W4</accession>
<feature type="domain" description="DUF2383" evidence="2">
    <location>
        <begin position="25"/>
        <end position="85"/>
    </location>
</feature>
<dbReference type="EMBL" id="NHSJ01000096">
    <property type="protein sequence ID" value="PPQ29296.1"/>
    <property type="molecule type" value="Genomic_DNA"/>
</dbReference>
<dbReference type="Pfam" id="PF09537">
    <property type="entry name" value="DUF2383"/>
    <property type="match status" value="1"/>
</dbReference>
<dbReference type="InterPro" id="IPR019052">
    <property type="entry name" value="DUF2383"/>
</dbReference>
<gene>
    <name evidence="3" type="ORF">CCR94_15875</name>
</gene>
<comment type="caution">
    <text evidence="3">The sequence shown here is derived from an EMBL/GenBank/DDBJ whole genome shotgun (WGS) entry which is preliminary data.</text>
</comment>
<feature type="compositionally biased region" description="Basic and acidic residues" evidence="1">
    <location>
        <begin position="93"/>
        <end position="103"/>
    </location>
</feature>
<evidence type="ECO:0000256" key="1">
    <source>
        <dbReference type="SAM" id="MobiDB-lite"/>
    </source>
</evidence>
<keyword evidence="4" id="KW-1185">Reference proteome</keyword>
<evidence type="ECO:0000313" key="4">
    <source>
        <dbReference type="Proteomes" id="UP000239089"/>
    </source>
</evidence>
<dbReference type="OrthoDB" id="7723758at2"/>
<organism evidence="3 4">
    <name type="scientific">Rhodoblastus sphagnicola</name>
    <dbReference type="NCBI Taxonomy" id="333368"/>
    <lineage>
        <taxon>Bacteria</taxon>
        <taxon>Pseudomonadati</taxon>
        <taxon>Pseudomonadota</taxon>
        <taxon>Alphaproteobacteria</taxon>
        <taxon>Hyphomicrobiales</taxon>
        <taxon>Rhodoblastaceae</taxon>
        <taxon>Rhodoblastus</taxon>
    </lineage>
</organism>
<dbReference type="Gene3D" id="1.20.1260.10">
    <property type="match status" value="1"/>
</dbReference>
<reference evidence="3 4" key="1">
    <citation type="journal article" date="2018" name="Arch. Microbiol.">
        <title>New insights into the metabolic potential of the phototrophic purple bacterium Rhodopila globiformis DSM 161(T) from its draft genome sequence and evidence for a vanadium-dependent nitrogenase.</title>
        <authorList>
            <person name="Imhoff J.F."/>
            <person name="Rahn T."/>
            <person name="Kunzel S."/>
            <person name="Neulinger S.C."/>
        </authorList>
    </citation>
    <scope>NUCLEOTIDE SEQUENCE [LARGE SCALE GENOMIC DNA]</scope>
    <source>
        <strain evidence="3 4">DSM 16996</strain>
    </source>
</reference>
<sequence>MGLVGEARVVVVLPRHVSPPSVSLLHTSLIDACSGYEEGVKDAHGKGVTPLFSQMVALHGQDASAVAQQLKRLGASVDDDGSLMGCQSASKIDPSKQRARWGE</sequence>